<dbReference type="Gene3D" id="2.40.30.10">
    <property type="entry name" value="Translation factors"/>
    <property type="match status" value="1"/>
</dbReference>
<evidence type="ECO:0000256" key="2">
    <source>
        <dbReference type="ARBA" id="ARBA00007249"/>
    </source>
</evidence>
<dbReference type="GO" id="GO:0003746">
    <property type="term" value="F:translation elongation factor activity"/>
    <property type="evidence" value="ECO:0007669"/>
    <property type="project" value="TreeGrafter"/>
</dbReference>
<dbReference type="Proteomes" id="UP001054902">
    <property type="component" value="Unassembled WGS sequence"/>
</dbReference>
<dbReference type="InterPro" id="IPR027417">
    <property type="entry name" value="P-loop_NTPase"/>
</dbReference>
<dbReference type="Gene3D" id="3.40.50.300">
    <property type="entry name" value="P-loop containing nucleotide triphosphate hydrolases"/>
    <property type="match status" value="1"/>
</dbReference>
<evidence type="ECO:0000256" key="1">
    <source>
        <dbReference type="ARBA" id="ARBA00004229"/>
    </source>
</evidence>
<dbReference type="GO" id="GO:0003924">
    <property type="term" value="F:GTPase activity"/>
    <property type="evidence" value="ECO:0007669"/>
    <property type="project" value="InterPro"/>
</dbReference>
<dbReference type="SUPFAM" id="SSF50465">
    <property type="entry name" value="EF-Tu/eEF-1alpha/eIF2-gamma C-terminal domain"/>
    <property type="match status" value="1"/>
</dbReference>
<proteinExistence type="inferred from homology"/>
<dbReference type="AlphaFoldDB" id="A0AAD3CLZ2"/>
<dbReference type="InterPro" id="IPR050055">
    <property type="entry name" value="EF-Tu_GTPase"/>
</dbReference>
<evidence type="ECO:0000313" key="8">
    <source>
        <dbReference type="Proteomes" id="UP001054902"/>
    </source>
</evidence>
<keyword evidence="8" id="KW-1185">Reference proteome</keyword>
<dbReference type="InterPro" id="IPR009000">
    <property type="entry name" value="Transl_B-barrel_sf"/>
</dbReference>
<dbReference type="InterPro" id="IPR009001">
    <property type="entry name" value="Transl_elong_EF1A/Init_IF2_C"/>
</dbReference>
<sequence length="460" mass="50644">MTVPSKNDNVEDECFSMKMTENLIRVAVVGNVDAGKSSLIGTMQTGLLDDGNGRARMTTTRLKHEIESGRTSTISSHLVGYDAELKPIPTYSSNGKHQLLNDADIARQATNFVSLMDLAGHEKYLKTTIQGISSGMIDYTLVLVNARHAPTLMTRQHINLAVACGIPIIIVLTKVDGCPKHALKATKDEISHILRSQENKKMAYQIKQLSDVDIVLNKMHAIVPVVSTSCVTGQGLDLLHTLCASLPKRRRHQQKLQRPFEFLVEDTFNVTGIGLVVSGFVNTGRSVVGNKVFVGPCTDGSFVETQIKSAHISRTDVSHIMAGNSACIGLSLNKDQKKLIRKGMVILEKRPEGLIPDEFQAEMTVLKSDGYDGTTIRKNYETFVHILHVKQCARVENIEIIGDKTIGDIMSNGSGIICAGSNVRITFRFMKQKEYIRKGMRILFRDGHLRACGQITRVGS</sequence>
<accession>A0AAD3CLZ2</accession>
<dbReference type="SUPFAM" id="SSF52540">
    <property type="entry name" value="P-loop containing nucleoside triphosphate hydrolases"/>
    <property type="match status" value="1"/>
</dbReference>
<gene>
    <name evidence="7" type="ORF">CTEN210_04948</name>
</gene>
<dbReference type="PROSITE" id="PS51722">
    <property type="entry name" value="G_TR_2"/>
    <property type="match status" value="1"/>
</dbReference>
<keyword evidence="4" id="KW-0547">Nucleotide-binding</keyword>
<dbReference type="EMBL" id="BLLK01000027">
    <property type="protein sequence ID" value="GFH48472.1"/>
    <property type="molecule type" value="Genomic_DNA"/>
</dbReference>
<dbReference type="InterPro" id="IPR000795">
    <property type="entry name" value="T_Tr_GTP-bd_dom"/>
</dbReference>
<comment type="caution">
    <text evidence="7">The sequence shown here is derived from an EMBL/GenBank/DDBJ whole genome shotgun (WGS) entry which is preliminary data.</text>
</comment>
<feature type="domain" description="Tr-type G" evidence="6">
    <location>
        <begin position="21"/>
        <end position="251"/>
    </location>
</feature>
<evidence type="ECO:0000313" key="7">
    <source>
        <dbReference type="EMBL" id="GFH48472.1"/>
    </source>
</evidence>
<reference evidence="7 8" key="1">
    <citation type="journal article" date="2021" name="Sci. Rep.">
        <title>The genome of the diatom Chaetoceros tenuissimus carries an ancient integrated fragment of an extant virus.</title>
        <authorList>
            <person name="Hongo Y."/>
            <person name="Kimura K."/>
            <person name="Takaki Y."/>
            <person name="Yoshida Y."/>
            <person name="Baba S."/>
            <person name="Kobayashi G."/>
            <person name="Nagasaki K."/>
            <person name="Hano T."/>
            <person name="Tomaru Y."/>
        </authorList>
    </citation>
    <scope>NUCLEOTIDE SEQUENCE [LARGE SCALE GENOMIC DNA]</scope>
    <source>
        <strain evidence="7 8">NIES-3715</strain>
    </source>
</reference>
<protein>
    <recommendedName>
        <fullName evidence="3">Elongation factor Tu, chloroplastic</fullName>
    </recommendedName>
</protein>
<name>A0AAD3CLZ2_9STRA</name>
<dbReference type="GO" id="GO:0009507">
    <property type="term" value="C:chloroplast"/>
    <property type="evidence" value="ECO:0007669"/>
    <property type="project" value="UniProtKB-SubCell"/>
</dbReference>
<dbReference type="PANTHER" id="PTHR43721:SF9">
    <property type="entry name" value="GTP-BINDING PROTEIN 1"/>
    <property type="match status" value="1"/>
</dbReference>
<dbReference type="Pfam" id="PF00009">
    <property type="entry name" value="GTP_EFTU"/>
    <property type="match status" value="1"/>
</dbReference>
<evidence type="ECO:0000256" key="3">
    <source>
        <dbReference type="ARBA" id="ARBA00021392"/>
    </source>
</evidence>
<organism evidence="7 8">
    <name type="scientific">Chaetoceros tenuissimus</name>
    <dbReference type="NCBI Taxonomy" id="426638"/>
    <lineage>
        <taxon>Eukaryota</taxon>
        <taxon>Sar</taxon>
        <taxon>Stramenopiles</taxon>
        <taxon>Ochrophyta</taxon>
        <taxon>Bacillariophyta</taxon>
        <taxon>Coscinodiscophyceae</taxon>
        <taxon>Chaetocerotophycidae</taxon>
        <taxon>Chaetocerotales</taxon>
        <taxon>Chaetocerotaceae</taxon>
        <taxon>Chaetoceros</taxon>
    </lineage>
</organism>
<dbReference type="GO" id="GO:0005525">
    <property type="term" value="F:GTP binding"/>
    <property type="evidence" value="ECO:0007669"/>
    <property type="project" value="UniProtKB-KW"/>
</dbReference>
<evidence type="ECO:0000256" key="5">
    <source>
        <dbReference type="ARBA" id="ARBA00023134"/>
    </source>
</evidence>
<evidence type="ECO:0000259" key="6">
    <source>
        <dbReference type="PROSITE" id="PS51722"/>
    </source>
</evidence>
<comment type="subcellular location">
    <subcellularLocation>
        <location evidence="1">Plastid</location>
        <location evidence="1">Chloroplast</location>
    </subcellularLocation>
</comment>
<evidence type="ECO:0000256" key="4">
    <source>
        <dbReference type="ARBA" id="ARBA00022741"/>
    </source>
</evidence>
<keyword evidence="5" id="KW-0342">GTP-binding</keyword>
<dbReference type="PANTHER" id="PTHR43721">
    <property type="entry name" value="ELONGATION FACTOR TU-RELATED"/>
    <property type="match status" value="1"/>
</dbReference>
<dbReference type="SUPFAM" id="SSF50447">
    <property type="entry name" value="Translation proteins"/>
    <property type="match status" value="1"/>
</dbReference>
<comment type="similarity">
    <text evidence="2">Belongs to the TRAFAC class translation factor GTPase superfamily. Classic translation factor GTPase family. EF-Tu/EF-1A subfamily.</text>
</comment>